<feature type="coiled-coil region" evidence="1">
    <location>
        <begin position="951"/>
        <end position="1334"/>
    </location>
</feature>
<dbReference type="PANTHER" id="PTHR47357:SF1">
    <property type="entry name" value="SPINDLE POLE BODY COMPONENT 110"/>
    <property type="match status" value="1"/>
</dbReference>
<feature type="region of interest" description="Disordered" evidence="2">
    <location>
        <begin position="45"/>
        <end position="110"/>
    </location>
</feature>
<feature type="compositionally biased region" description="Low complexity" evidence="2">
    <location>
        <begin position="1661"/>
        <end position="1675"/>
    </location>
</feature>
<feature type="region of interest" description="Disordered" evidence="2">
    <location>
        <begin position="2327"/>
        <end position="2352"/>
    </location>
</feature>
<feature type="compositionally biased region" description="Low complexity" evidence="2">
    <location>
        <begin position="96"/>
        <end position="110"/>
    </location>
</feature>
<feature type="compositionally biased region" description="Polar residues" evidence="2">
    <location>
        <begin position="1987"/>
        <end position="1999"/>
    </location>
</feature>
<feature type="compositionally biased region" description="Basic and acidic residues" evidence="2">
    <location>
        <begin position="438"/>
        <end position="452"/>
    </location>
</feature>
<accession>A0ABQ5SGP0</accession>
<feature type="compositionally biased region" description="Polar residues" evidence="2">
    <location>
        <begin position="131"/>
        <end position="142"/>
    </location>
</feature>
<organism evidence="3 4">
    <name type="scientific">Volvox africanus</name>
    <dbReference type="NCBI Taxonomy" id="51714"/>
    <lineage>
        <taxon>Eukaryota</taxon>
        <taxon>Viridiplantae</taxon>
        <taxon>Chlorophyta</taxon>
        <taxon>core chlorophytes</taxon>
        <taxon>Chlorophyceae</taxon>
        <taxon>CS clade</taxon>
        <taxon>Chlamydomonadales</taxon>
        <taxon>Volvocaceae</taxon>
        <taxon>Volvox</taxon>
    </lineage>
</organism>
<feature type="region of interest" description="Disordered" evidence="2">
    <location>
        <begin position="2250"/>
        <end position="2269"/>
    </location>
</feature>
<feature type="compositionally biased region" description="Low complexity" evidence="2">
    <location>
        <begin position="2020"/>
        <end position="2039"/>
    </location>
</feature>
<feature type="region of interest" description="Disordered" evidence="2">
    <location>
        <begin position="550"/>
        <end position="613"/>
    </location>
</feature>
<feature type="region of interest" description="Disordered" evidence="2">
    <location>
        <begin position="774"/>
        <end position="806"/>
    </location>
</feature>
<feature type="region of interest" description="Disordered" evidence="2">
    <location>
        <begin position="1869"/>
        <end position="1889"/>
    </location>
</feature>
<feature type="region of interest" description="Disordered" evidence="2">
    <location>
        <begin position="1624"/>
        <end position="1676"/>
    </location>
</feature>
<feature type="region of interest" description="Disordered" evidence="2">
    <location>
        <begin position="2624"/>
        <end position="2649"/>
    </location>
</feature>
<feature type="region of interest" description="Disordered" evidence="2">
    <location>
        <begin position="126"/>
        <end position="149"/>
    </location>
</feature>
<feature type="region of interest" description="Disordered" evidence="2">
    <location>
        <begin position="1987"/>
        <end position="2067"/>
    </location>
</feature>
<feature type="region of interest" description="Disordered" evidence="2">
    <location>
        <begin position="433"/>
        <end position="454"/>
    </location>
</feature>
<feature type="compositionally biased region" description="Basic and acidic residues" evidence="2">
    <location>
        <begin position="637"/>
        <end position="647"/>
    </location>
</feature>
<feature type="region of interest" description="Disordered" evidence="2">
    <location>
        <begin position="823"/>
        <end position="921"/>
    </location>
</feature>
<feature type="compositionally biased region" description="Polar residues" evidence="2">
    <location>
        <begin position="2335"/>
        <end position="2352"/>
    </location>
</feature>
<feature type="compositionally biased region" description="Basic and acidic residues" evidence="2">
    <location>
        <begin position="666"/>
        <end position="680"/>
    </location>
</feature>
<feature type="region of interest" description="Disordered" evidence="2">
    <location>
        <begin position="1"/>
        <end position="25"/>
    </location>
</feature>
<feature type="compositionally biased region" description="Basic and acidic residues" evidence="2">
    <location>
        <begin position="1869"/>
        <end position="1886"/>
    </location>
</feature>
<keyword evidence="1" id="KW-0175">Coiled coil</keyword>
<evidence type="ECO:0000256" key="1">
    <source>
        <dbReference type="SAM" id="Coils"/>
    </source>
</evidence>
<comment type="caution">
    <text evidence="3">The sequence shown here is derived from an EMBL/GenBank/DDBJ whole genome shotgun (WGS) entry which is preliminary data.</text>
</comment>
<feature type="compositionally biased region" description="Polar residues" evidence="2">
    <location>
        <begin position="2628"/>
        <end position="2646"/>
    </location>
</feature>
<dbReference type="Proteomes" id="UP001165090">
    <property type="component" value="Unassembled WGS sequence"/>
</dbReference>
<dbReference type="PANTHER" id="PTHR47357">
    <property type="entry name" value="COP1-INTERACTIVE PROTEIN 1"/>
    <property type="match status" value="1"/>
</dbReference>
<evidence type="ECO:0000313" key="4">
    <source>
        <dbReference type="Proteomes" id="UP001165090"/>
    </source>
</evidence>
<feature type="compositionally biased region" description="Low complexity" evidence="2">
    <location>
        <begin position="2153"/>
        <end position="2170"/>
    </location>
</feature>
<feature type="compositionally biased region" description="Polar residues" evidence="2">
    <location>
        <begin position="73"/>
        <end position="85"/>
    </location>
</feature>
<feature type="coiled-coil region" evidence="1">
    <location>
        <begin position="1722"/>
        <end position="1802"/>
    </location>
</feature>
<feature type="compositionally biased region" description="Low complexity" evidence="2">
    <location>
        <begin position="648"/>
        <end position="665"/>
    </location>
</feature>
<feature type="compositionally biased region" description="Low complexity" evidence="2">
    <location>
        <begin position="840"/>
        <end position="856"/>
    </location>
</feature>
<evidence type="ECO:0000256" key="2">
    <source>
        <dbReference type="SAM" id="MobiDB-lite"/>
    </source>
</evidence>
<evidence type="ECO:0000313" key="3">
    <source>
        <dbReference type="EMBL" id="GLI69120.1"/>
    </source>
</evidence>
<feature type="compositionally biased region" description="Basic and acidic residues" evidence="2">
    <location>
        <begin position="893"/>
        <end position="906"/>
    </location>
</feature>
<feature type="region of interest" description="Disordered" evidence="2">
    <location>
        <begin position="629"/>
        <end position="693"/>
    </location>
</feature>
<name>A0ABQ5SGP0_9CHLO</name>
<feature type="region of interest" description="Disordered" evidence="2">
    <location>
        <begin position="2128"/>
        <end position="2198"/>
    </location>
</feature>
<reference evidence="3 4" key="1">
    <citation type="journal article" date="2023" name="IScience">
        <title>Expanded male sex-determining region conserved during the evolution of homothallism in the green alga Volvox.</title>
        <authorList>
            <person name="Yamamoto K."/>
            <person name="Matsuzaki R."/>
            <person name="Mahakham W."/>
            <person name="Heman W."/>
            <person name="Sekimoto H."/>
            <person name="Kawachi M."/>
            <person name="Minakuchi Y."/>
            <person name="Toyoda A."/>
            <person name="Nozaki H."/>
        </authorList>
    </citation>
    <scope>NUCLEOTIDE SEQUENCE [LARGE SCALE GENOMIC DNA]</scope>
    <source>
        <strain evidence="3 4">NIES-4468</strain>
    </source>
</reference>
<proteinExistence type="predicted"/>
<feature type="compositionally biased region" description="Basic and acidic residues" evidence="2">
    <location>
        <begin position="875"/>
        <end position="885"/>
    </location>
</feature>
<feature type="compositionally biased region" description="Basic and acidic residues" evidence="2">
    <location>
        <begin position="574"/>
        <end position="589"/>
    </location>
</feature>
<gene>
    <name evidence="3" type="ORF">VaNZ11_013673</name>
</gene>
<feature type="region of interest" description="Disordered" evidence="2">
    <location>
        <begin position="2407"/>
        <end position="2432"/>
    </location>
</feature>
<dbReference type="EMBL" id="BSDZ01000080">
    <property type="protein sequence ID" value="GLI69120.1"/>
    <property type="molecule type" value="Genomic_DNA"/>
</dbReference>
<keyword evidence="4" id="KW-1185">Reference proteome</keyword>
<protein>
    <submittedName>
        <fullName evidence="3">Uncharacterized protein</fullName>
    </submittedName>
</protein>
<sequence length="2682" mass="285532">MSDLTPSAAGEDESDGSSPTLRDFTAASHEVHMLASLTAAMIEAQTSDAPCAPTGLQDESRRSGEAGDAGDTGPSSPTGSVGENEQSGERSRSRRSTSYVRLRTTTTSSTTVTAAAGALLQRMRNPGMHATNRSGNGSQPNTIRAGHGMLLPDPPGVAPVGMTALRQHVEELSSQLKYARTKQETDGKLIKELEAENTRLKNLVDSAGEVSDAAAASLRELARSRRTVEDLRLETDTLQRRAQDAELRCEQLQQLLRDAELRLGDAEQRAATARVAQAERASARVEQALEAANERIQTVERRAARAEQVAAQEQARAADACQRASRAEIAAAEDHERALDAERRAARAEHLLEQLQEQTLELERQVARAEQLAGAEAGRIVDAERRAARAEQAVAQERERALAADRRAVSIEDEIGQARAFAAAADRRATIAEEAVDEERSRTEAAERRAARAEQAAEAAHQLALDAERRATRAAQALEEAERRAVRAEEAHGEALARAEEAERRAARAAQSLEAAEAHALEAERRVGRAEQAQQDALARASEIERRAIRAEQAQGETVADLERRLARTEQAMEDARAHAGEMEKRAGRAEQASQQDRQNAADAERQVARTQQALEQAQADVLAAQRRAARAEQAAEEARSKAEEAKTQAAQADAKATHAEQLLAQERERAQEEARHASRMEAASLQDQERAREAEERAVAAIARAQQAETRLAVAEGHTAALETRLQQALTYADAADARAVDAERRYDRLATDSRELHAAVLHLANNADAAALASPPKTRAQDKDHSPRHLSWHGASGGSRKTQDIDSMEQAHGVVRLVLTDTDNSRHGGNEMDGEAITAASTPGLTGPGTSTLSRLWADAYATPSPDPSSAGRDTRKGVEKMRPLRAGRMTADHARSHDGDRNRSAGSPPRGAHAAGPGSLELFIDGTCAMADELRHVRGELRSTCHELNDLRSRYTAACSRVQLLEEQVANVDKLQAKVEKLTSQARKAEHLSAELKVCRTQLAEMEGLQLDLRKAQAELGEAQGLRAALEDARAQLVEMDRVRSEARRVNALLQTVTRERDVARNELQDASAQAVSVAALKAQLQRLEAALAEAEHGREDARAANAAALGQQEKLRAQLLSAEEELGEALRRCARLQATADDVSHQRDRLQVALDGAEGALQTAEAERAVLAAAQERAKGKLQELGDLQDEARLLKSQLQEAVAAQRRAVHAEEQAKERVDESQKQIVALKAQLVQCSAAQAEAAVYKKQLDQALGQVQTMKVDLSAAADRLENHAQLQADFALAVERAEKAEAQLRNANEAALRTTEQVQQLQQELAEARRASVKYKEDLAASVSLASSRGSRVAELEHEVIILREKSYQLEVEVASMTTELHRLKADLASASNMIEEATSERNQLSKQLAESTKQQARSAAATSAAEERFRGDMQQLQVRLATLEAECRTLQHANGNLHDDLERARSEVLTLQGQLKEEHRHREEQSIECRRLQRELDTTTETLGQAQRSQRNAVVVTTELEQDLERLRSGHSELEAELQVANARVQRLQEDTRQLSDRNAELSQQLHNMSATVRQLEAENARLADGHATLTVEMEVRAAEARAARGEAAELAADRARLMAELQAVKADLGKPQSERSGRSRRPSVGVDPRITITGGGIPPVSEAHGSGAAAGTAHGSTRPLPLARQLADEFASPIPSPNGRSDNLQALLAVPIDTGALLSGTGDLSQYEALLAALDEEAQQLDEELAGKEASSSVLLQRMRATKQAITARMETLQAALQSARDAESEMRRQAADKDATIQRLQQQLAQLSGGAALVGGPNTPSAEVAVPAGAGGTPPSLGFGPGVLQGNTVISALRQDLDAAHERLRDAGRQLREAQQRAESAEAEARKQRNALADAQKEIARLKTELSANDRVLAEAESALVTLVGEKEALERKLDDARAAERRATETAEGLRLQVAAIQAQLDAASATSALVVAEALGNMVHDRGRNDLQTWDASTTCPTGNGRDERKQDNPKPGSVGAEPSSDPMPASGAAAPSASMPALKLRNLSGWRASEPGSPSTAQPGKARGPVCEALRTSDWDEKDAQALTSASFAARVQSKLIAHADMETGSGDSSAAVDGAEAGYAHGVAEAHAPTSPNESATDASGLASPTGLRSTVHGTGSTSSSITGQDTVFGRRASADAARVTDSGGTPPSSSPRSSLVRLLAPSIISPRPGPVHTPSSNSAAGLVLRARASWAEATANAANTGVIASATRSTSSPLSPSGLRSQTLTECSPADSGVVRKEAATAVTTATAGAVATRNLTGLPSLQRRSTRGSIIQVSVPPLSLRRLSSHHSGKSPSCPSQQATSSAEARNQFQASDVVDSVYMARPVASSDANAALQNSSFRLRSGSALGSPRRTLQEHGVSVMDSGDFQASSPAVSPGSAGGVGSPIISPRDAIGRRSICRAVEQAARVLTTSISSGPQGQSAEVLAEGGQLDAASPCADLSRGDGACTSSKNLSNVPPMLRDAFPSRLQQAHMPDVARMTHEDGSSSSIIFAGTAALPVASPIHGASARGVPTHPYHSVRGATVSPSCNNETINGEDYTGFGTSHTHAYPPMRASGMSIWASVGEAVVCGTYNSSKRPAPSGLHLNSSCDPRSPRKQANSREVTPASLRRAAGLDENASMLAKRLAAMDEALRAIGAA</sequence>